<dbReference type="CDD" id="cd00158">
    <property type="entry name" value="RHOD"/>
    <property type="match status" value="2"/>
</dbReference>
<dbReference type="InterPro" id="IPR036866">
    <property type="entry name" value="RibonucZ/Hydroxyglut_hydro"/>
</dbReference>
<dbReference type="Proteomes" id="UP001174909">
    <property type="component" value="Unassembled WGS sequence"/>
</dbReference>
<dbReference type="GO" id="GO:0070813">
    <property type="term" value="P:hydrogen sulfide metabolic process"/>
    <property type="evidence" value="ECO:0007669"/>
    <property type="project" value="TreeGrafter"/>
</dbReference>
<dbReference type="InterPro" id="IPR044528">
    <property type="entry name" value="POD-like_MBL-fold"/>
</dbReference>
<dbReference type="SMART" id="SM00450">
    <property type="entry name" value="RHOD"/>
    <property type="match status" value="2"/>
</dbReference>
<sequence length="510" mass="55464">MDLEVLPSGLKTVVSEKGGLEVRIYYLECLAQATYIISHEGAAFIVDPRRDVDVYIKDLAEHKLKLKGILETHFHADFVSGHCELARRTGATIYFGPGAASRTQFTIHEMKDGEVIELSSRYAIRAIHTPGHTPESVVYLIQEGDKPLKAFTGDTLMIGSCGRPDLVGSIGHTADQMARLMYNSLWKKLAVLPDSVQIFPAHGAGSPCGKNLGSALYCTIGTQKLTNPAFHYQNEDEFVEFLTADQPVAPQYFPHTATKNWVGVEDVAEELSRVPYLSPAEFHNLLGSGREYTVIDTRKPKDFFAGHIAGSLSFSLGGAGGAVVGAEDGNFAIWVGTLVSSSAELLIVAESGREGETLQRLSRIAFTNVKGVLKGGIDAYKDAGFALEFFQRIDLREPETSLESLLASGHRLIDVRTETEYNGNTATSATNMPLATLPTQLDKLDRSVDYVAFCVSGYRSAIATSLLRKAGFRVRDIFGGFAAINWTAPSHTTSGAVCPRMKEIADSLFK</sequence>
<dbReference type="Pfam" id="PF00581">
    <property type="entry name" value="Rhodanese"/>
    <property type="match status" value="2"/>
</dbReference>
<dbReference type="Gene3D" id="3.40.250.10">
    <property type="entry name" value="Rhodanese-like domain"/>
    <property type="match status" value="2"/>
</dbReference>
<reference evidence="3" key="1">
    <citation type="submission" date="2023-03" db="EMBL/GenBank/DDBJ databases">
        <authorList>
            <person name="Steffen K."/>
            <person name="Cardenas P."/>
        </authorList>
    </citation>
    <scope>NUCLEOTIDE SEQUENCE</scope>
</reference>
<dbReference type="GO" id="GO:0050313">
    <property type="term" value="F:sulfur dioxygenase activity"/>
    <property type="evidence" value="ECO:0007669"/>
    <property type="project" value="InterPro"/>
</dbReference>
<dbReference type="SMART" id="SM00849">
    <property type="entry name" value="Lactamase_B"/>
    <property type="match status" value="1"/>
</dbReference>
<keyword evidence="4" id="KW-1185">Reference proteome</keyword>
<dbReference type="GO" id="GO:0046872">
    <property type="term" value="F:metal ion binding"/>
    <property type="evidence" value="ECO:0007669"/>
    <property type="project" value="UniProtKB-KW"/>
</dbReference>
<evidence type="ECO:0000259" key="2">
    <source>
        <dbReference type="PROSITE" id="PS50206"/>
    </source>
</evidence>
<name>A0AA35SCQ5_GEOBA</name>
<dbReference type="CDD" id="cd07724">
    <property type="entry name" value="POD-like_MBL-fold"/>
    <property type="match status" value="1"/>
</dbReference>
<dbReference type="FunFam" id="3.60.15.10:FF:000030">
    <property type="entry name" value="Metallo-beta-lactamase family protein"/>
    <property type="match status" value="1"/>
</dbReference>
<comment type="caution">
    <text evidence="3">The sequence shown here is derived from an EMBL/GenBank/DDBJ whole genome shotgun (WGS) entry which is preliminary data.</text>
</comment>
<evidence type="ECO:0000313" key="3">
    <source>
        <dbReference type="EMBL" id="CAI8026432.1"/>
    </source>
</evidence>
<accession>A0AA35SCQ5</accession>
<protein>
    <submittedName>
        <fullName evidence="3">Uncharacterized protein YrkH</fullName>
    </submittedName>
</protein>
<dbReference type="PANTHER" id="PTHR43084">
    <property type="entry name" value="PERSULFIDE DIOXYGENASE ETHE1"/>
    <property type="match status" value="1"/>
</dbReference>
<dbReference type="AlphaFoldDB" id="A0AA35SCQ5"/>
<dbReference type="Gene3D" id="3.60.15.10">
    <property type="entry name" value="Ribonuclease Z/Hydroxyacylglutathione hydrolase-like"/>
    <property type="match status" value="1"/>
</dbReference>
<gene>
    <name evidence="3" type="ORF">GBAR_LOCUS15183</name>
</gene>
<dbReference type="EMBL" id="CASHTH010002213">
    <property type="protein sequence ID" value="CAI8026432.1"/>
    <property type="molecule type" value="Genomic_DNA"/>
</dbReference>
<dbReference type="PROSITE" id="PS50206">
    <property type="entry name" value="RHODANESE_3"/>
    <property type="match status" value="2"/>
</dbReference>
<dbReference type="SUPFAM" id="SSF52821">
    <property type="entry name" value="Rhodanese/Cell cycle control phosphatase"/>
    <property type="match status" value="2"/>
</dbReference>
<dbReference type="PANTHER" id="PTHR43084:SF1">
    <property type="entry name" value="PERSULFIDE DIOXYGENASE ETHE1, MITOCHONDRIAL"/>
    <property type="match status" value="1"/>
</dbReference>
<dbReference type="InterPro" id="IPR036873">
    <property type="entry name" value="Rhodanese-like_dom_sf"/>
</dbReference>
<organism evidence="3 4">
    <name type="scientific">Geodia barretti</name>
    <name type="common">Barrett's horny sponge</name>
    <dbReference type="NCBI Taxonomy" id="519541"/>
    <lineage>
        <taxon>Eukaryota</taxon>
        <taxon>Metazoa</taxon>
        <taxon>Porifera</taxon>
        <taxon>Demospongiae</taxon>
        <taxon>Heteroscleromorpha</taxon>
        <taxon>Tetractinellida</taxon>
        <taxon>Astrophorina</taxon>
        <taxon>Geodiidae</taxon>
        <taxon>Geodia</taxon>
    </lineage>
</organism>
<dbReference type="InterPro" id="IPR051682">
    <property type="entry name" value="Mito_Persulfide_Diox"/>
</dbReference>
<dbReference type="Pfam" id="PF00753">
    <property type="entry name" value="Lactamase_B"/>
    <property type="match status" value="1"/>
</dbReference>
<feature type="domain" description="Rhodanese" evidence="2">
    <location>
        <begin position="406"/>
        <end position="486"/>
    </location>
</feature>
<feature type="domain" description="Rhodanese" evidence="2">
    <location>
        <begin position="288"/>
        <end position="389"/>
    </location>
</feature>
<evidence type="ECO:0000313" key="4">
    <source>
        <dbReference type="Proteomes" id="UP001174909"/>
    </source>
</evidence>
<dbReference type="InterPro" id="IPR001763">
    <property type="entry name" value="Rhodanese-like_dom"/>
</dbReference>
<keyword evidence="1" id="KW-0479">Metal-binding</keyword>
<dbReference type="InterPro" id="IPR001279">
    <property type="entry name" value="Metallo-B-lactamas"/>
</dbReference>
<proteinExistence type="predicted"/>
<evidence type="ECO:0000256" key="1">
    <source>
        <dbReference type="ARBA" id="ARBA00022723"/>
    </source>
</evidence>
<dbReference type="SUPFAM" id="SSF56281">
    <property type="entry name" value="Metallo-hydrolase/oxidoreductase"/>
    <property type="match status" value="1"/>
</dbReference>
<dbReference type="GO" id="GO:0006749">
    <property type="term" value="P:glutathione metabolic process"/>
    <property type="evidence" value="ECO:0007669"/>
    <property type="project" value="InterPro"/>
</dbReference>